<evidence type="ECO:0000256" key="2">
    <source>
        <dbReference type="ARBA" id="ARBA00022475"/>
    </source>
</evidence>
<evidence type="ECO:0000256" key="1">
    <source>
        <dbReference type="ARBA" id="ARBA00004651"/>
    </source>
</evidence>
<feature type="transmembrane region" description="Helical" evidence="7">
    <location>
        <begin position="333"/>
        <end position="355"/>
    </location>
</feature>
<keyword evidence="9" id="KW-1185">Reference proteome</keyword>
<feature type="transmembrane region" description="Helical" evidence="7">
    <location>
        <begin position="212"/>
        <end position="235"/>
    </location>
</feature>
<dbReference type="PANTHER" id="PTHR40277:SF1">
    <property type="entry name" value="BLL5419 PROTEIN"/>
    <property type="match status" value="1"/>
</dbReference>
<reference evidence="8 9" key="1">
    <citation type="submission" date="2019-07" db="EMBL/GenBank/DDBJ databases">
        <title>Reclasification of Spiribacter aquaticus.</title>
        <authorList>
            <person name="Leon M.J."/>
            <person name="Sanchez-Porro C."/>
            <person name="Ventosa A."/>
        </authorList>
    </citation>
    <scope>NUCLEOTIDE SEQUENCE [LARGE SCALE GENOMIC DNA]</scope>
    <source>
        <strain evidence="8 9">SP30</strain>
    </source>
</reference>
<evidence type="ECO:0000313" key="8">
    <source>
        <dbReference type="EMBL" id="TVO64605.1"/>
    </source>
</evidence>
<organism evidence="8 9">
    <name type="scientific">Spiribacter aquaticus</name>
    <dbReference type="NCBI Taxonomy" id="1935996"/>
    <lineage>
        <taxon>Bacteria</taxon>
        <taxon>Pseudomonadati</taxon>
        <taxon>Pseudomonadota</taxon>
        <taxon>Gammaproteobacteria</taxon>
        <taxon>Chromatiales</taxon>
        <taxon>Ectothiorhodospiraceae</taxon>
        <taxon>Spiribacter</taxon>
    </lineage>
</organism>
<keyword evidence="3 7" id="KW-0812">Transmembrane</keyword>
<evidence type="ECO:0000256" key="6">
    <source>
        <dbReference type="SAM" id="MobiDB-lite"/>
    </source>
</evidence>
<comment type="subcellular location">
    <subcellularLocation>
        <location evidence="1">Cell membrane</location>
        <topology evidence="1">Multi-pass membrane protein</topology>
    </subcellularLocation>
</comment>
<dbReference type="PANTHER" id="PTHR40277">
    <property type="entry name" value="BLL5419 PROTEIN"/>
    <property type="match status" value="1"/>
</dbReference>
<feature type="transmembrane region" description="Helical" evidence="7">
    <location>
        <begin position="179"/>
        <end position="200"/>
    </location>
</feature>
<evidence type="ECO:0000313" key="9">
    <source>
        <dbReference type="Proteomes" id="UP000316688"/>
    </source>
</evidence>
<keyword evidence="2" id="KW-1003">Cell membrane</keyword>
<dbReference type="AlphaFoldDB" id="A0A557RHI3"/>
<evidence type="ECO:0000256" key="4">
    <source>
        <dbReference type="ARBA" id="ARBA00022989"/>
    </source>
</evidence>
<dbReference type="InterPro" id="IPR022791">
    <property type="entry name" value="L-PG_synthase/AglD"/>
</dbReference>
<dbReference type="GO" id="GO:0005886">
    <property type="term" value="C:plasma membrane"/>
    <property type="evidence" value="ECO:0007669"/>
    <property type="project" value="UniProtKB-SubCell"/>
</dbReference>
<name>A0A557RHI3_9GAMM</name>
<dbReference type="EMBL" id="VMKP01000003">
    <property type="protein sequence ID" value="TVO64605.1"/>
    <property type="molecule type" value="Genomic_DNA"/>
</dbReference>
<feature type="compositionally biased region" description="Basic residues" evidence="6">
    <location>
        <begin position="32"/>
        <end position="41"/>
    </location>
</feature>
<evidence type="ECO:0000256" key="3">
    <source>
        <dbReference type="ARBA" id="ARBA00022692"/>
    </source>
</evidence>
<comment type="caution">
    <text evidence="8">The sequence shown here is derived from an EMBL/GenBank/DDBJ whole genome shotgun (WGS) entry which is preliminary data.</text>
</comment>
<feature type="transmembrane region" description="Helical" evidence="7">
    <location>
        <begin position="69"/>
        <end position="87"/>
    </location>
</feature>
<proteinExistence type="predicted"/>
<protein>
    <submittedName>
        <fullName evidence="8">Flippase-like domain-containing protein</fullName>
    </submittedName>
</protein>
<keyword evidence="4 7" id="KW-1133">Transmembrane helix</keyword>
<sequence length="357" mass="37434">MPGQRLASHAGTGCAAAATHRGLACRRPSPATRRRRGHRSLAGRAPARARAQFHHGRASGPAGHSVPRLIRLLVSLAILGLIARQFGAGVLERLQAIEPGWMIVALSITVAQVLLSAWRWRFTAARLQIALPAGRAVGEYYLATLVNQVLPGGVVGDAQRAWRHSQGMPRRGPAFQAVVIERLSGQLAMVAIAVGVWVYWPPGGALSLPISSGGLALAALTAAAVVIAIGLIPRHRRAWLGDWRRALHSALLTPRVLPIQLAASLAVAASYIAVYACCVLALDPATPASAWLPLIPLVLFTMLIPASIAGWGLREGAAALLWPLAGLPAAEGITAAVLYGALSLAASTPGLIMLIRR</sequence>
<dbReference type="Proteomes" id="UP000316688">
    <property type="component" value="Unassembled WGS sequence"/>
</dbReference>
<evidence type="ECO:0000256" key="5">
    <source>
        <dbReference type="ARBA" id="ARBA00023136"/>
    </source>
</evidence>
<evidence type="ECO:0000256" key="7">
    <source>
        <dbReference type="SAM" id="Phobius"/>
    </source>
</evidence>
<keyword evidence="5 7" id="KW-0472">Membrane</keyword>
<accession>A0A557RHI3</accession>
<feature type="region of interest" description="Disordered" evidence="6">
    <location>
        <begin position="25"/>
        <end position="46"/>
    </location>
</feature>
<feature type="transmembrane region" description="Helical" evidence="7">
    <location>
        <begin position="294"/>
        <end position="313"/>
    </location>
</feature>
<dbReference type="Pfam" id="PF03706">
    <property type="entry name" value="LPG_synthase_TM"/>
    <property type="match status" value="1"/>
</dbReference>
<gene>
    <name evidence="8" type="ORF">FPL11_08120</name>
</gene>
<feature type="transmembrane region" description="Helical" evidence="7">
    <location>
        <begin position="99"/>
        <end position="118"/>
    </location>
</feature>